<accession>A0ABR3KL59</accession>
<evidence type="ECO:0000313" key="3">
    <source>
        <dbReference type="Proteomes" id="UP001558632"/>
    </source>
</evidence>
<feature type="chain" id="PRO_5046145523" evidence="1">
    <location>
        <begin position="21"/>
        <end position="152"/>
    </location>
</feature>
<reference evidence="2 3" key="1">
    <citation type="submission" date="2024-07" db="EMBL/GenBank/DDBJ databases">
        <title>Enhanced genomic and transcriptomic resources for Trichinella pseudospiralis and T. spiralis underpin the discovery of pronounced molecular differences between stages and species.</title>
        <authorList>
            <person name="Pasi K.K."/>
            <person name="La Rosa G."/>
            <person name="Gomez-Morales M.A."/>
            <person name="Tosini F."/>
            <person name="Sumanam S."/>
            <person name="Young N.D."/>
            <person name="Chang B.C."/>
            <person name="Robin G.B."/>
        </authorList>
    </citation>
    <scope>NUCLEOTIDE SEQUENCE [LARGE SCALE GENOMIC DNA]</scope>
    <source>
        <strain evidence="2">ISS534</strain>
    </source>
</reference>
<feature type="signal peptide" evidence="1">
    <location>
        <begin position="1"/>
        <end position="20"/>
    </location>
</feature>
<keyword evidence="3" id="KW-1185">Reference proteome</keyword>
<sequence length="152" mass="17285">MLRRYAVILMNGCDWTIVLAMVQCSRLPEELISVLVVWLLRNVDKLLTEGADAIALEECFYKCQEVQMQYKIRLDDGNSYERELGATVRASLSKAKAFIKLCTEDKPDMSNKIVEEGQSVSNSNYLNESCQNLMEMLCSSRHSGPNLNLRLI</sequence>
<evidence type="ECO:0000256" key="1">
    <source>
        <dbReference type="SAM" id="SignalP"/>
    </source>
</evidence>
<dbReference type="EMBL" id="JBEUSY010000254">
    <property type="protein sequence ID" value="KAL1240564.1"/>
    <property type="molecule type" value="Genomic_DNA"/>
</dbReference>
<gene>
    <name evidence="2" type="ORF">TSPI_02449</name>
</gene>
<comment type="caution">
    <text evidence="2">The sequence shown here is derived from an EMBL/GenBank/DDBJ whole genome shotgun (WGS) entry which is preliminary data.</text>
</comment>
<name>A0ABR3KL59_TRISP</name>
<protein>
    <submittedName>
        <fullName evidence="2">Chloroplastic,tRNA(Ile)-lysidine synthase</fullName>
    </submittedName>
</protein>
<keyword evidence="1" id="KW-0732">Signal</keyword>
<dbReference type="Proteomes" id="UP001558632">
    <property type="component" value="Unassembled WGS sequence"/>
</dbReference>
<evidence type="ECO:0000313" key="2">
    <source>
        <dbReference type="EMBL" id="KAL1240564.1"/>
    </source>
</evidence>
<proteinExistence type="predicted"/>
<organism evidence="2 3">
    <name type="scientific">Trichinella spiralis</name>
    <name type="common">Trichina worm</name>
    <dbReference type="NCBI Taxonomy" id="6334"/>
    <lineage>
        <taxon>Eukaryota</taxon>
        <taxon>Metazoa</taxon>
        <taxon>Ecdysozoa</taxon>
        <taxon>Nematoda</taxon>
        <taxon>Enoplea</taxon>
        <taxon>Dorylaimia</taxon>
        <taxon>Trichinellida</taxon>
        <taxon>Trichinellidae</taxon>
        <taxon>Trichinella</taxon>
    </lineage>
</organism>